<evidence type="ECO:0000313" key="2">
    <source>
        <dbReference type="Proteomes" id="UP000070260"/>
    </source>
</evidence>
<sequence>MYDNAKVLKEQYGIQSRNKLLAAIIEFEADHIENIFEKLKKKEK</sequence>
<accession>A0A140GPZ5</accession>
<dbReference type="PATRIC" id="fig|1502.177.peg.3724"/>
<dbReference type="EMBL" id="CP013040">
    <property type="protein sequence ID" value="AMN30604.1"/>
    <property type="molecule type" value="Genomic_DNA"/>
</dbReference>
<keyword evidence="1" id="KW-0614">Plasmid</keyword>
<organism evidence="1 2">
    <name type="scientific">Clostridium perfringens</name>
    <dbReference type="NCBI Taxonomy" id="1502"/>
    <lineage>
        <taxon>Bacteria</taxon>
        <taxon>Bacillati</taxon>
        <taxon>Bacillota</taxon>
        <taxon>Clostridia</taxon>
        <taxon>Eubacteriales</taxon>
        <taxon>Clostridiaceae</taxon>
        <taxon>Clostridium</taxon>
    </lineage>
</organism>
<gene>
    <name evidence="1" type="ORF">JFP838_pC0022</name>
</gene>
<dbReference type="Proteomes" id="UP000070260">
    <property type="component" value="Plasmid pJFP838C"/>
</dbReference>
<reference evidence="1 2" key="1">
    <citation type="journal article" date="2016" name="PLoS ONE">
        <title>Plasmid Characterization and Chromosome Analysis of Two netF+ Clostridium perfringens Isolates Associated with Foal and Canine Necrotizing Enteritis.</title>
        <authorList>
            <person name="Mehdizadeh Gohari I."/>
            <person name="Kropinski A.M."/>
            <person name="Weese S.J."/>
            <person name="Parreira V.R."/>
            <person name="Whitehead A.E."/>
            <person name="Boerlin P."/>
            <person name="Prescott J.F."/>
        </authorList>
    </citation>
    <scope>NUCLEOTIDE SEQUENCE [LARGE SCALE GENOMIC DNA]</scope>
    <source>
        <strain evidence="1 2">JP838</strain>
        <plasmid evidence="2">Plasmid pJFP838C</plasmid>
    </source>
</reference>
<geneLocation type="plasmid" evidence="1 2">
    <name>pJFP838C</name>
</geneLocation>
<evidence type="ECO:0000313" key="1">
    <source>
        <dbReference type="EMBL" id="AMN30604.1"/>
    </source>
</evidence>
<protein>
    <submittedName>
        <fullName evidence="1">Uncharacterized protein</fullName>
    </submittedName>
</protein>
<proteinExistence type="predicted"/>
<dbReference type="AlphaFoldDB" id="A0A140GPZ5"/>
<name>A0A140GPZ5_CLOPF</name>